<dbReference type="InterPro" id="IPR023412">
    <property type="entry name" value="RNaseA_domain"/>
</dbReference>
<dbReference type="InParanoid" id="A0A671XL53"/>
<dbReference type="AlphaFoldDB" id="A0A671XL53"/>
<dbReference type="Pfam" id="PF00074">
    <property type="entry name" value="RnaseA"/>
    <property type="match status" value="1"/>
</dbReference>
<keyword evidence="3" id="KW-1185">Reference proteome</keyword>
<reference evidence="2" key="1">
    <citation type="submission" date="2021-04" db="EMBL/GenBank/DDBJ databases">
        <authorList>
            <consortium name="Wellcome Sanger Institute Data Sharing"/>
        </authorList>
    </citation>
    <scope>NUCLEOTIDE SEQUENCE [LARGE SCALE GENOMIC DNA]</scope>
</reference>
<evidence type="ECO:0000259" key="1">
    <source>
        <dbReference type="Pfam" id="PF00074"/>
    </source>
</evidence>
<dbReference type="SUPFAM" id="SSF54076">
    <property type="entry name" value="RNase A-like"/>
    <property type="match status" value="1"/>
</dbReference>
<proteinExistence type="predicted"/>
<dbReference type="InterPro" id="IPR036816">
    <property type="entry name" value="RNaseA-like_dom_sf"/>
</dbReference>
<evidence type="ECO:0000313" key="2">
    <source>
        <dbReference type="Ensembl" id="ENSSAUP00010049535.1"/>
    </source>
</evidence>
<feature type="domain" description="Ribonuclease A-domain" evidence="1">
    <location>
        <begin position="25"/>
        <end position="104"/>
    </location>
</feature>
<organism evidence="2 3">
    <name type="scientific">Sparus aurata</name>
    <name type="common">Gilthead sea bream</name>
    <dbReference type="NCBI Taxonomy" id="8175"/>
    <lineage>
        <taxon>Eukaryota</taxon>
        <taxon>Metazoa</taxon>
        <taxon>Chordata</taxon>
        <taxon>Craniata</taxon>
        <taxon>Vertebrata</taxon>
        <taxon>Euteleostomi</taxon>
        <taxon>Actinopterygii</taxon>
        <taxon>Neopterygii</taxon>
        <taxon>Teleostei</taxon>
        <taxon>Neoteleostei</taxon>
        <taxon>Acanthomorphata</taxon>
        <taxon>Eupercaria</taxon>
        <taxon>Spariformes</taxon>
        <taxon>Sparidae</taxon>
        <taxon>Sparus</taxon>
    </lineage>
</organism>
<dbReference type="Proteomes" id="UP000472265">
    <property type="component" value="Chromosome 10"/>
</dbReference>
<name>A0A671XL53_SPAAU</name>
<reference evidence="2" key="2">
    <citation type="submission" date="2025-08" db="UniProtKB">
        <authorList>
            <consortium name="Ensembl"/>
        </authorList>
    </citation>
    <scope>IDENTIFICATION</scope>
</reference>
<reference evidence="2" key="3">
    <citation type="submission" date="2025-09" db="UniProtKB">
        <authorList>
            <consortium name="Ensembl"/>
        </authorList>
    </citation>
    <scope>IDENTIFICATION</scope>
</reference>
<sequence>TRCVLSVSHIQFYCSHIGRLGNSGVPVQSFIDASEVDVQQICRKGGHRVKNGGNLCISASSMTVYDVKSKHANGQCTVTSLIHRQQEVVVACNKVGNVCLPVHYQGYENQQPTKQNCS</sequence>
<evidence type="ECO:0000313" key="3">
    <source>
        <dbReference type="Proteomes" id="UP000472265"/>
    </source>
</evidence>
<protein>
    <recommendedName>
        <fullName evidence="1">Ribonuclease A-domain domain-containing protein</fullName>
    </recommendedName>
</protein>
<dbReference type="Gene3D" id="3.10.130.10">
    <property type="entry name" value="Ribonuclease A-like domain"/>
    <property type="match status" value="1"/>
</dbReference>
<dbReference type="Ensembl" id="ENSSAUT00010052113.1">
    <property type="protein sequence ID" value="ENSSAUP00010049535.1"/>
    <property type="gene ID" value="ENSSAUG00010020670.1"/>
</dbReference>
<dbReference type="GeneTree" id="ENSGT01110000267898"/>
<accession>A0A671XL53</accession>